<reference evidence="2" key="2">
    <citation type="journal article" date="2020" name="Nat. Commun.">
        <title>Large-scale genome sequencing of mycorrhizal fungi provides insights into the early evolution of symbiotic traits.</title>
        <authorList>
            <person name="Miyauchi S."/>
            <person name="Kiss E."/>
            <person name="Kuo A."/>
            <person name="Drula E."/>
            <person name="Kohler A."/>
            <person name="Sanchez-Garcia M."/>
            <person name="Morin E."/>
            <person name="Andreopoulos B."/>
            <person name="Barry K.W."/>
            <person name="Bonito G."/>
            <person name="Buee M."/>
            <person name="Carver A."/>
            <person name="Chen C."/>
            <person name="Cichocki N."/>
            <person name="Clum A."/>
            <person name="Culley D."/>
            <person name="Crous P.W."/>
            <person name="Fauchery L."/>
            <person name="Girlanda M."/>
            <person name="Hayes R.D."/>
            <person name="Keri Z."/>
            <person name="LaButti K."/>
            <person name="Lipzen A."/>
            <person name="Lombard V."/>
            <person name="Magnuson J."/>
            <person name="Maillard F."/>
            <person name="Murat C."/>
            <person name="Nolan M."/>
            <person name="Ohm R.A."/>
            <person name="Pangilinan J."/>
            <person name="Pereira M.F."/>
            <person name="Perotto S."/>
            <person name="Peter M."/>
            <person name="Pfister S."/>
            <person name="Riley R."/>
            <person name="Sitrit Y."/>
            <person name="Stielow J.B."/>
            <person name="Szollosi G."/>
            <person name="Zifcakova L."/>
            <person name="Stursova M."/>
            <person name="Spatafora J.W."/>
            <person name="Tedersoo L."/>
            <person name="Vaario L.M."/>
            <person name="Yamada A."/>
            <person name="Yan M."/>
            <person name="Wang P."/>
            <person name="Xu J."/>
            <person name="Bruns T."/>
            <person name="Baldrian P."/>
            <person name="Vilgalys R."/>
            <person name="Dunand C."/>
            <person name="Henrissat B."/>
            <person name="Grigoriev I.V."/>
            <person name="Hibbett D."/>
            <person name="Nagy L.G."/>
            <person name="Martin F.M."/>
        </authorList>
    </citation>
    <scope>NUCLEOTIDE SEQUENCE</scope>
    <source>
        <strain evidence="2">Prilba</strain>
    </source>
</reference>
<proteinExistence type="predicted"/>
<feature type="compositionally biased region" description="Low complexity" evidence="1">
    <location>
        <begin position="35"/>
        <end position="49"/>
    </location>
</feature>
<protein>
    <submittedName>
        <fullName evidence="2">Uncharacterized protein</fullName>
    </submittedName>
</protein>
<evidence type="ECO:0000313" key="2">
    <source>
        <dbReference type="EMBL" id="KAF8487032.1"/>
    </source>
</evidence>
<evidence type="ECO:0000313" key="3">
    <source>
        <dbReference type="Proteomes" id="UP000759537"/>
    </source>
</evidence>
<dbReference type="Proteomes" id="UP000759537">
    <property type="component" value="Unassembled WGS sequence"/>
</dbReference>
<dbReference type="AlphaFoldDB" id="A0A9P5N5I8"/>
<dbReference type="EMBL" id="WHVB01000001">
    <property type="protein sequence ID" value="KAF8487032.1"/>
    <property type="molecule type" value="Genomic_DNA"/>
</dbReference>
<organism evidence="2 3">
    <name type="scientific">Russula ochroleuca</name>
    <dbReference type="NCBI Taxonomy" id="152965"/>
    <lineage>
        <taxon>Eukaryota</taxon>
        <taxon>Fungi</taxon>
        <taxon>Dikarya</taxon>
        <taxon>Basidiomycota</taxon>
        <taxon>Agaricomycotina</taxon>
        <taxon>Agaricomycetes</taxon>
        <taxon>Russulales</taxon>
        <taxon>Russulaceae</taxon>
        <taxon>Russula</taxon>
    </lineage>
</organism>
<evidence type="ECO:0000256" key="1">
    <source>
        <dbReference type="SAM" id="MobiDB-lite"/>
    </source>
</evidence>
<feature type="compositionally biased region" description="Basic and acidic residues" evidence="1">
    <location>
        <begin position="1"/>
        <end position="10"/>
    </location>
</feature>
<keyword evidence="3" id="KW-1185">Reference proteome</keyword>
<gene>
    <name evidence="2" type="ORF">DFH94DRAFT_11639</name>
</gene>
<name>A0A9P5N5I8_9AGAM</name>
<comment type="caution">
    <text evidence="2">The sequence shown here is derived from an EMBL/GenBank/DDBJ whole genome shotgun (WGS) entry which is preliminary data.</text>
</comment>
<accession>A0A9P5N5I8</accession>
<dbReference type="OrthoDB" id="3244557at2759"/>
<reference evidence="2" key="1">
    <citation type="submission" date="2019-10" db="EMBL/GenBank/DDBJ databases">
        <authorList>
            <consortium name="DOE Joint Genome Institute"/>
            <person name="Kuo A."/>
            <person name="Miyauchi S."/>
            <person name="Kiss E."/>
            <person name="Drula E."/>
            <person name="Kohler A."/>
            <person name="Sanchez-Garcia M."/>
            <person name="Andreopoulos B."/>
            <person name="Barry K.W."/>
            <person name="Bonito G."/>
            <person name="Buee M."/>
            <person name="Carver A."/>
            <person name="Chen C."/>
            <person name="Cichocki N."/>
            <person name="Clum A."/>
            <person name="Culley D."/>
            <person name="Crous P.W."/>
            <person name="Fauchery L."/>
            <person name="Girlanda M."/>
            <person name="Hayes R."/>
            <person name="Keri Z."/>
            <person name="LaButti K."/>
            <person name="Lipzen A."/>
            <person name="Lombard V."/>
            <person name="Magnuson J."/>
            <person name="Maillard F."/>
            <person name="Morin E."/>
            <person name="Murat C."/>
            <person name="Nolan M."/>
            <person name="Ohm R."/>
            <person name="Pangilinan J."/>
            <person name="Pereira M."/>
            <person name="Perotto S."/>
            <person name="Peter M."/>
            <person name="Riley R."/>
            <person name="Sitrit Y."/>
            <person name="Stielow B."/>
            <person name="Szollosi G."/>
            <person name="Zifcakova L."/>
            <person name="Stursova M."/>
            <person name="Spatafora J.W."/>
            <person name="Tedersoo L."/>
            <person name="Vaario L.-M."/>
            <person name="Yamada A."/>
            <person name="Yan M."/>
            <person name="Wang P."/>
            <person name="Xu J."/>
            <person name="Bruns T."/>
            <person name="Baldrian P."/>
            <person name="Vilgalys R."/>
            <person name="Henrissat B."/>
            <person name="Grigoriev I.V."/>
            <person name="Hibbett D."/>
            <person name="Nagy L.G."/>
            <person name="Martin F.M."/>
        </authorList>
    </citation>
    <scope>NUCLEOTIDE SEQUENCE</scope>
    <source>
        <strain evidence="2">Prilba</strain>
    </source>
</reference>
<feature type="region of interest" description="Disordered" evidence="1">
    <location>
        <begin position="1"/>
        <end position="89"/>
    </location>
</feature>
<sequence>MDSPQRRTEVHFPWNAPPAPDAPRNASAFPAPQHPQSVPSSYPRPVPSQLQGHAGVARDAMFPPANAAGNHWPDQDWEDMPPPVEDHAAQGQPQDLWYIDMGYFDMANDHPPLHEHRDQAIDNYAAVALDVLAQAQAAPLVPIDDPNAAADPTHAFVGEWPPPHGPVPIVPASEILRQLAILYLREPNSQVAVIRMEPGDTHGVRVVITLELANP</sequence>